<sequence length="149" mass="17041">MVKVILLNSCCLFVKLLWGCYVISGIMWLESLALVWQCFTLIRHSGFYILVTFLHFVKLFNAIILLYGLLNHIRAHVATFLMTVSGCIIILFFHCAVLLAIPAMEGLGLGNGRYIAIPAYFACYFYFIWVIYSNFILSREPRTEQVEAA</sequence>
<evidence type="ECO:0000313" key="2">
    <source>
        <dbReference type="EMBL" id="BFG04901.1"/>
    </source>
</evidence>
<dbReference type="AlphaFoldDB" id="A0AAU9GBQ8"/>
<feature type="transmembrane region" description="Helical" evidence="1">
    <location>
        <begin position="113"/>
        <end position="132"/>
    </location>
</feature>
<evidence type="ECO:0000256" key="1">
    <source>
        <dbReference type="SAM" id="Phobius"/>
    </source>
</evidence>
<keyword evidence="1" id="KW-0812">Transmembrane</keyword>
<reference evidence="2 3" key="1">
    <citation type="submission" date="2024-02" db="EMBL/GenBank/DDBJ databases">
        <title>A chromosome-level genome assembly of Drosophila madeirensis, a fruit fly species endemic to Madeira island.</title>
        <authorList>
            <person name="Tomihara K."/>
            <person name="Llopart A."/>
            <person name="Yamamoto D."/>
        </authorList>
    </citation>
    <scope>NUCLEOTIDE SEQUENCE [LARGE SCALE GENOMIC DNA]</scope>
    <source>
        <strain evidence="2 3">RF1</strain>
    </source>
</reference>
<keyword evidence="1" id="KW-1133">Transmembrane helix</keyword>
<keyword evidence="3" id="KW-1185">Reference proteome</keyword>
<accession>A0AAU9GBQ8</accession>
<gene>
    <name evidence="2" type="ORF">DMAD_03758</name>
</gene>
<dbReference type="EMBL" id="AP029267">
    <property type="protein sequence ID" value="BFG04901.1"/>
    <property type="molecule type" value="Genomic_DNA"/>
</dbReference>
<name>A0AAU9GBQ8_DROMD</name>
<evidence type="ECO:0000313" key="3">
    <source>
        <dbReference type="Proteomes" id="UP001500889"/>
    </source>
</evidence>
<feature type="transmembrane region" description="Helical" evidence="1">
    <location>
        <begin position="77"/>
        <end position="101"/>
    </location>
</feature>
<dbReference type="Proteomes" id="UP001500889">
    <property type="component" value="Chromosome E"/>
</dbReference>
<keyword evidence="1" id="KW-0472">Membrane</keyword>
<protein>
    <submittedName>
        <fullName evidence="2">Uncharacterized protein</fullName>
    </submittedName>
</protein>
<proteinExistence type="predicted"/>
<feature type="transmembrane region" description="Helical" evidence="1">
    <location>
        <begin position="47"/>
        <end position="70"/>
    </location>
</feature>
<feature type="transmembrane region" description="Helical" evidence="1">
    <location>
        <begin position="12"/>
        <end position="35"/>
    </location>
</feature>
<organism evidence="2 3">
    <name type="scientific">Drosophila madeirensis</name>
    <name type="common">Fruit fly</name>
    <dbReference type="NCBI Taxonomy" id="30013"/>
    <lineage>
        <taxon>Eukaryota</taxon>
        <taxon>Metazoa</taxon>
        <taxon>Ecdysozoa</taxon>
        <taxon>Arthropoda</taxon>
        <taxon>Hexapoda</taxon>
        <taxon>Insecta</taxon>
        <taxon>Pterygota</taxon>
        <taxon>Neoptera</taxon>
        <taxon>Endopterygota</taxon>
        <taxon>Diptera</taxon>
        <taxon>Brachycera</taxon>
        <taxon>Muscomorpha</taxon>
        <taxon>Ephydroidea</taxon>
        <taxon>Drosophilidae</taxon>
        <taxon>Drosophila</taxon>
        <taxon>Sophophora</taxon>
    </lineage>
</organism>